<keyword evidence="7 8" id="KW-0449">Lipoprotein</keyword>
<organism evidence="9 10">
    <name type="scientific">Borrelia hermsii</name>
    <dbReference type="NCBI Taxonomy" id="140"/>
    <lineage>
        <taxon>Bacteria</taxon>
        <taxon>Pseudomonadati</taxon>
        <taxon>Spirochaetota</taxon>
        <taxon>Spirochaetia</taxon>
        <taxon>Spirochaetales</taxon>
        <taxon>Borreliaceae</taxon>
        <taxon>Borrelia</taxon>
    </lineage>
</organism>
<geneLocation type="plasmid" evidence="10">
    <name>lp28-1 sequence</name>
</geneLocation>
<keyword evidence="6 8" id="KW-0998">Cell outer membrane</keyword>
<evidence type="ECO:0000256" key="8">
    <source>
        <dbReference type="RuleBase" id="RU363105"/>
    </source>
</evidence>
<evidence type="ECO:0000256" key="3">
    <source>
        <dbReference type="ARBA" id="ARBA00022729"/>
    </source>
</evidence>
<sequence>MFIDNTGKDDAKEENISKASASIGAVTGADILQAIAKSEENPVVDNTNGINAAKNAAEIAVAPAVNGKKEELP</sequence>
<comment type="function">
    <text evidence="1 8">The Vlp and Vsp proteins are antigenically distinct proteins, only one vlp or vsp gene is transcriptionally active at any one time. Switching between these genes is a mechanism of host immune response evasion.</text>
</comment>
<keyword evidence="4 8" id="KW-0472">Membrane</keyword>
<evidence type="ECO:0000256" key="6">
    <source>
        <dbReference type="ARBA" id="ARBA00023237"/>
    </source>
</evidence>
<evidence type="ECO:0000313" key="10">
    <source>
        <dbReference type="Proteomes" id="UP000075229"/>
    </source>
</evidence>
<dbReference type="EMBL" id="CP014816">
    <property type="protein sequence ID" value="AMR76182.1"/>
    <property type="molecule type" value="Genomic_DNA"/>
</dbReference>
<evidence type="ECO:0000256" key="5">
    <source>
        <dbReference type="ARBA" id="ARBA00023139"/>
    </source>
</evidence>
<dbReference type="AlphaFoldDB" id="A0AAN1CFJ9"/>
<protein>
    <recommendedName>
        <fullName evidence="8">Variable large protein</fullName>
    </recommendedName>
</protein>
<dbReference type="Pfam" id="PF00921">
    <property type="entry name" value="Lipoprotein_2"/>
    <property type="match status" value="1"/>
</dbReference>
<dbReference type="Proteomes" id="UP000075229">
    <property type="component" value="Plasmid lp28-1"/>
</dbReference>
<name>A0AAN1CFJ9_BORHE</name>
<keyword evidence="3" id="KW-0732">Signal</keyword>
<keyword evidence="5 8" id="KW-0564">Palmitate</keyword>
<dbReference type="GO" id="GO:0009279">
    <property type="term" value="C:cell outer membrane"/>
    <property type="evidence" value="ECO:0007669"/>
    <property type="project" value="UniProtKB-SubCell"/>
</dbReference>
<dbReference type="InterPro" id="IPR000680">
    <property type="entry name" value="Borrelia_lipo"/>
</dbReference>
<evidence type="ECO:0000256" key="4">
    <source>
        <dbReference type="ARBA" id="ARBA00023136"/>
    </source>
</evidence>
<evidence type="ECO:0000313" key="9">
    <source>
        <dbReference type="EMBL" id="AMR76182.1"/>
    </source>
</evidence>
<gene>
    <name evidence="9" type="ORF">A0V01_06240</name>
</gene>
<evidence type="ECO:0000256" key="7">
    <source>
        <dbReference type="ARBA" id="ARBA00023288"/>
    </source>
</evidence>
<evidence type="ECO:0000256" key="2">
    <source>
        <dbReference type="ARBA" id="ARBA00004459"/>
    </source>
</evidence>
<keyword evidence="9" id="KW-0614">Plasmid</keyword>
<comment type="subcellular location">
    <subcellularLocation>
        <location evidence="2 8">Cell outer membrane</location>
        <topology evidence="2 8">Lipid-anchor</topology>
    </subcellularLocation>
</comment>
<accession>A0AAN1CFJ9</accession>
<proteinExistence type="predicted"/>
<evidence type="ECO:0000256" key="1">
    <source>
        <dbReference type="ARBA" id="ARBA00003932"/>
    </source>
</evidence>
<reference evidence="9 10" key="1">
    <citation type="submission" date="2016-03" db="EMBL/GenBank/DDBJ databases">
        <title>Borrelia hermsii Genome sequencing and assembly.</title>
        <authorList>
            <person name="Bontemps-Gallo S."/>
            <person name="Stewart S."/>
        </authorList>
    </citation>
    <scope>NUCLEOTIDE SEQUENCE [LARGE SCALE GENOMIC DNA]</scope>
    <source>
        <strain evidence="9 10">DAH-2E7</strain>
        <plasmid evidence="10">lp28-1 sequence</plasmid>
    </source>
</reference>
<dbReference type="SUPFAM" id="SSF74748">
    <property type="entry name" value="Variable surface antigen VlsE"/>
    <property type="match status" value="1"/>
</dbReference>